<gene>
    <name evidence="3" type="ORF">GCM10011399_27070</name>
</gene>
<dbReference type="Gene3D" id="2.30.110.10">
    <property type="entry name" value="Electron Transport, Fmn-binding Protein, Chain A"/>
    <property type="match status" value="1"/>
</dbReference>
<comment type="catalytic activity">
    <reaction evidence="2">
        <text>oxidized coenzyme F420-(gamma-L-Glu)(n) + a quinol + H(+) = reduced coenzyme F420-(gamma-L-Glu)(n) + a quinone</text>
        <dbReference type="Rhea" id="RHEA:39663"/>
        <dbReference type="Rhea" id="RHEA-COMP:12939"/>
        <dbReference type="Rhea" id="RHEA-COMP:14378"/>
        <dbReference type="ChEBI" id="CHEBI:15378"/>
        <dbReference type="ChEBI" id="CHEBI:24646"/>
        <dbReference type="ChEBI" id="CHEBI:132124"/>
        <dbReference type="ChEBI" id="CHEBI:133980"/>
        <dbReference type="ChEBI" id="CHEBI:139511"/>
    </reaction>
</comment>
<dbReference type="EMBL" id="BMGP01000005">
    <property type="protein sequence ID" value="GGF32502.1"/>
    <property type="molecule type" value="Genomic_DNA"/>
</dbReference>
<name>A0A917F0F7_9MICO</name>
<dbReference type="PANTHER" id="PTHR39428">
    <property type="entry name" value="F420H(2)-DEPENDENT QUINONE REDUCTASE RV1261C"/>
    <property type="match status" value="1"/>
</dbReference>
<comment type="similarity">
    <text evidence="1">Belongs to the F420H(2)-dependent quinone reductase family.</text>
</comment>
<proteinExistence type="inferred from homology"/>
<dbReference type="RefSeq" id="WP_188679148.1">
    <property type="nucleotide sequence ID" value="NZ_BMGP01000005.1"/>
</dbReference>
<dbReference type="SUPFAM" id="SSF50475">
    <property type="entry name" value="FMN-binding split barrel"/>
    <property type="match status" value="1"/>
</dbReference>
<evidence type="ECO:0000313" key="4">
    <source>
        <dbReference type="Proteomes" id="UP000598775"/>
    </source>
</evidence>
<dbReference type="Proteomes" id="UP000598775">
    <property type="component" value="Unassembled WGS sequence"/>
</dbReference>
<dbReference type="PANTHER" id="PTHR39428:SF3">
    <property type="entry name" value="DEAZAFLAVIN-DEPENDENT NITROREDUCTASE"/>
    <property type="match status" value="1"/>
</dbReference>
<dbReference type="GO" id="GO:0070967">
    <property type="term" value="F:coenzyme F420 binding"/>
    <property type="evidence" value="ECO:0007669"/>
    <property type="project" value="TreeGrafter"/>
</dbReference>
<dbReference type="Pfam" id="PF04075">
    <property type="entry name" value="F420H2_quin_red"/>
    <property type="match status" value="1"/>
</dbReference>
<dbReference type="NCBIfam" id="TIGR00026">
    <property type="entry name" value="hi_GC_TIGR00026"/>
    <property type="match status" value="1"/>
</dbReference>
<reference evidence="3 4" key="1">
    <citation type="journal article" date="2014" name="Int. J. Syst. Evol. Microbiol.">
        <title>Complete genome sequence of Corynebacterium casei LMG S-19264T (=DSM 44701T), isolated from a smear-ripened cheese.</title>
        <authorList>
            <consortium name="US DOE Joint Genome Institute (JGI-PGF)"/>
            <person name="Walter F."/>
            <person name="Albersmeier A."/>
            <person name="Kalinowski J."/>
            <person name="Ruckert C."/>
        </authorList>
    </citation>
    <scope>NUCLEOTIDE SEQUENCE [LARGE SCALE GENOMIC DNA]</scope>
    <source>
        <strain evidence="3 4">CGMCC 1.12976</strain>
    </source>
</reference>
<dbReference type="GO" id="GO:0016491">
    <property type="term" value="F:oxidoreductase activity"/>
    <property type="evidence" value="ECO:0007669"/>
    <property type="project" value="InterPro"/>
</dbReference>
<dbReference type="GO" id="GO:0005886">
    <property type="term" value="C:plasma membrane"/>
    <property type="evidence" value="ECO:0007669"/>
    <property type="project" value="TreeGrafter"/>
</dbReference>
<organism evidence="3 4">
    <name type="scientific">Subtercola lobariae</name>
    <dbReference type="NCBI Taxonomy" id="1588641"/>
    <lineage>
        <taxon>Bacteria</taxon>
        <taxon>Bacillati</taxon>
        <taxon>Actinomycetota</taxon>
        <taxon>Actinomycetes</taxon>
        <taxon>Micrococcales</taxon>
        <taxon>Microbacteriaceae</taxon>
        <taxon>Subtercola</taxon>
    </lineage>
</organism>
<protein>
    <submittedName>
        <fullName evidence="3">Nitroreductase</fullName>
    </submittedName>
</protein>
<evidence type="ECO:0000256" key="1">
    <source>
        <dbReference type="ARBA" id="ARBA00008710"/>
    </source>
</evidence>
<comment type="caution">
    <text evidence="3">The sequence shown here is derived from an EMBL/GenBank/DDBJ whole genome shotgun (WGS) entry which is preliminary data.</text>
</comment>
<sequence length="154" mass="17089">MSDAIVGEAGSSAENPLDNESEWVKKQIAEYVATDGVKPVFRHGSPLLLLTTKGRKTGVWRRTALIHGEDEGRQIIVASLGGAPKHPVWYLNLEANPDVYLQVGAHSFYGVARTATPEEKPALWQKMVDINPDYADYQRKTDREIPIVIIDPKP</sequence>
<keyword evidence="4" id="KW-1185">Reference proteome</keyword>
<evidence type="ECO:0000313" key="3">
    <source>
        <dbReference type="EMBL" id="GGF32502.1"/>
    </source>
</evidence>
<accession>A0A917F0F7</accession>
<dbReference type="AlphaFoldDB" id="A0A917F0F7"/>
<dbReference type="InterPro" id="IPR012349">
    <property type="entry name" value="Split_barrel_FMN-bd"/>
</dbReference>
<dbReference type="InterPro" id="IPR004378">
    <property type="entry name" value="F420H2_quin_Rdtase"/>
</dbReference>
<evidence type="ECO:0000256" key="2">
    <source>
        <dbReference type="ARBA" id="ARBA00049106"/>
    </source>
</evidence>